<reference evidence="1" key="1">
    <citation type="submission" date="2021-01" db="EMBL/GenBank/DDBJ databases">
        <title>A chromosome-scale assembly of European eel, Anguilla anguilla.</title>
        <authorList>
            <person name="Henkel C."/>
            <person name="Jong-Raadsen S.A."/>
            <person name="Dufour S."/>
            <person name="Weltzien F.-A."/>
            <person name="Palstra A.P."/>
            <person name="Pelster B."/>
            <person name="Spaink H.P."/>
            <person name="Van Den Thillart G.E."/>
            <person name="Jansen H."/>
            <person name="Zahm M."/>
            <person name="Klopp C."/>
            <person name="Cedric C."/>
            <person name="Louis A."/>
            <person name="Berthelot C."/>
            <person name="Parey E."/>
            <person name="Roest Crollius H."/>
            <person name="Montfort J."/>
            <person name="Robinson-Rechavi M."/>
            <person name="Bucao C."/>
            <person name="Bouchez O."/>
            <person name="Gislard M."/>
            <person name="Lluch J."/>
            <person name="Milhes M."/>
            <person name="Lampietro C."/>
            <person name="Lopez Roques C."/>
            <person name="Donnadieu C."/>
            <person name="Braasch I."/>
            <person name="Desvignes T."/>
            <person name="Postlethwait J."/>
            <person name="Bobe J."/>
            <person name="Guiguen Y."/>
            <person name="Dirks R."/>
        </authorList>
    </citation>
    <scope>NUCLEOTIDE SEQUENCE</scope>
    <source>
        <strain evidence="1">Tag_6206</strain>
        <tissue evidence="1">Liver</tissue>
    </source>
</reference>
<gene>
    <name evidence="1" type="ORF">ANANG_G00174320</name>
</gene>
<proteinExistence type="predicted"/>
<dbReference type="EMBL" id="JAFIRN010000009">
    <property type="protein sequence ID" value="KAG5842122.1"/>
    <property type="molecule type" value="Genomic_DNA"/>
</dbReference>
<dbReference type="AlphaFoldDB" id="A0A9D3M5S0"/>
<accession>A0A9D3M5S0</accession>
<evidence type="ECO:0000313" key="1">
    <source>
        <dbReference type="EMBL" id="KAG5842122.1"/>
    </source>
</evidence>
<organism evidence="1 2">
    <name type="scientific">Anguilla anguilla</name>
    <name type="common">European freshwater eel</name>
    <name type="synonym">Muraena anguilla</name>
    <dbReference type="NCBI Taxonomy" id="7936"/>
    <lineage>
        <taxon>Eukaryota</taxon>
        <taxon>Metazoa</taxon>
        <taxon>Chordata</taxon>
        <taxon>Craniata</taxon>
        <taxon>Vertebrata</taxon>
        <taxon>Euteleostomi</taxon>
        <taxon>Actinopterygii</taxon>
        <taxon>Neopterygii</taxon>
        <taxon>Teleostei</taxon>
        <taxon>Anguilliformes</taxon>
        <taxon>Anguillidae</taxon>
        <taxon>Anguilla</taxon>
    </lineage>
</organism>
<sequence>ASSNILHCKTCLHRFDCSNKEYQKVRVCVPVSQQDKQAIPALRRGRAGPIPLPAKSHQLKHSVELKSLYAQIMTHNRENHTPSRSQRGK</sequence>
<name>A0A9D3M5S0_ANGAN</name>
<keyword evidence="2" id="KW-1185">Reference proteome</keyword>
<protein>
    <submittedName>
        <fullName evidence="1">Uncharacterized protein</fullName>
    </submittedName>
</protein>
<comment type="caution">
    <text evidence="1">The sequence shown here is derived from an EMBL/GenBank/DDBJ whole genome shotgun (WGS) entry which is preliminary data.</text>
</comment>
<dbReference type="Proteomes" id="UP001044222">
    <property type="component" value="Chromosome 9"/>
</dbReference>
<evidence type="ECO:0000313" key="2">
    <source>
        <dbReference type="Proteomes" id="UP001044222"/>
    </source>
</evidence>
<feature type="non-terminal residue" evidence="1">
    <location>
        <position position="1"/>
    </location>
</feature>